<name>A0AAD1ZHA4_9LAMI</name>
<gene>
    <name evidence="1" type="ORF">FPE_LOCUS16926</name>
</gene>
<dbReference type="EMBL" id="OU503045">
    <property type="protein sequence ID" value="CAI9769364.1"/>
    <property type="molecule type" value="Genomic_DNA"/>
</dbReference>
<keyword evidence="2" id="KW-1185">Reference proteome</keyword>
<dbReference type="AlphaFoldDB" id="A0AAD1ZHA4"/>
<evidence type="ECO:0000313" key="2">
    <source>
        <dbReference type="Proteomes" id="UP000834106"/>
    </source>
</evidence>
<sequence length="189" mass="21576">MVETQQSLADIGTSNSYLQNVESSNIQDQNALSGECYRMQTVCISPLTNPMKNVSRFSKQQTQKVMPIVMLETSPTIPTTVQTRCQEYQARKDELSNQTLKWNLQGTKPNFFWHTPTFKVNVCGPSDLKYPVSAMESFIPVMVQKYSFGLMRMLSKFDDPLILLDKEIINTPSYLTINGNKKGKRDELF</sequence>
<evidence type="ECO:0000313" key="1">
    <source>
        <dbReference type="EMBL" id="CAI9769364.1"/>
    </source>
</evidence>
<protein>
    <submittedName>
        <fullName evidence="1">Uncharacterized protein</fullName>
    </submittedName>
</protein>
<reference evidence="1" key="1">
    <citation type="submission" date="2023-05" db="EMBL/GenBank/DDBJ databases">
        <authorList>
            <person name="Huff M."/>
        </authorList>
    </citation>
    <scope>NUCLEOTIDE SEQUENCE</scope>
</reference>
<accession>A0AAD1ZHA4</accession>
<dbReference type="Proteomes" id="UP000834106">
    <property type="component" value="Chromosome 10"/>
</dbReference>
<organism evidence="1 2">
    <name type="scientific">Fraxinus pennsylvanica</name>
    <dbReference type="NCBI Taxonomy" id="56036"/>
    <lineage>
        <taxon>Eukaryota</taxon>
        <taxon>Viridiplantae</taxon>
        <taxon>Streptophyta</taxon>
        <taxon>Embryophyta</taxon>
        <taxon>Tracheophyta</taxon>
        <taxon>Spermatophyta</taxon>
        <taxon>Magnoliopsida</taxon>
        <taxon>eudicotyledons</taxon>
        <taxon>Gunneridae</taxon>
        <taxon>Pentapetalae</taxon>
        <taxon>asterids</taxon>
        <taxon>lamiids</taxon>
        <taxon>Lamiales</taxon>
        <taxon>Oleaceae</taxon>
        <taxon>Oleeae</taxon>
        <taxon>Fraxinus</taxon>
    </lineage>
</organism>
<proteinExistence type="predicted"/>